<sequence>MKLNSKKVFKTAAISVALSGLLASSIASAALTDAESTSTPTIKGYAPYLKSVGSRFVGKPVGYKGEVFIGDIIEVPTSAFNGVDSDYYTYRDGNATTKTGPADPVNLPEYLQSQDLDGDNETRNRQGQFLKQKVSVKWYIVEAKTDKKWADEIFETENPAGNFATDFNVADLGTAPYDSAVKSWDDVNAVALNDETYYVPMGDGSRKSLALRVPPEAANKRIGFIIVPESQTGDPFRGNPLKVPDLNFFWKQDPTTEPGDVCEVAPDQELADECDTNPGEPGGENPGEGGGFVKIRQYMINIRWSQDGTGVPKFDEAGRPIDPIVGTAEAPFPYTDEVYYPEISILTVQGDEKVPAPRSLPITAQDFRILTDVEKATIKWELTALDLDEDPNSAEFGQYVAGTEKTASLAWPLDKDKGRFIDLTCDAAVLADINSGIDMVTALGGIDAGTGKVNTQCNPYSDHAFRTQLNNPEAESFWDQVSTPFDVLELQEKSEQRMAIKVKFQYDNGSLDESNTQLTP</sequence>
<dbReference type="AlphaFoldDB" id="A0A1I0ALS6"/>
<keyword evidence="1" id="KW-0732">Signal</keyword>
<feature type="signal peptide" evidence="1">
    <location>
        <begin position="1"/>
        <end position="29"/>
    </location>
</feature>
<dbReference type="RefSeq" id="WP_093318245.1">
    <property type="nucleotide sequence ID" value="NZ_FOHV01000006.1"/>
</dbReference>
<gene>
    <name evidence="2" type="ORF">SAMN02583745_00970</name>
</gene>
<dbReference type="EMBL" id="FOHV01000006">
    <property type="protein sequence ID" value="SES95248.1"/>
    <property type="molecule type" value="Genomic_DNA"/>
</dbReference>
<protein>
    <submittedName>
        <fullName evidence="2">Uncharacterized protein</fullName>
    </submittedName>
</protein>
<reference evidence="3" key="1">
    <citation type="submission" date="2016-10" db="EMBL/GenBank/DDBJ databases">
        <authorList>
            <person name="Varghese N."/>
            <person name="Submissions S."/>
        </authorList>
    </citation>
    <scope>NUCLEOTIDE SEQUENCE [LARGE SCALE GENOMIC DNA]</scope>
    <source>
        <strain evidence="3">DSM 18579</strain>
    </source>
</reference>
<name>A0A1I0ALS6_9GAMM</name>
<organism evidence="2 3">
    <name type="scientific">Thorsellia anophelis DSM 18579</name>
    <dbReference type="NCBI Taxonomy" id="1123402"/>
    <lineage>
        <taxon>Bacteria</taxon>
        <taxon>Pseudomonadati</taxon>
        <taxon>Pseudomonadota</taxon>
        <taxon>Gammaproteobacteria</taxon>
        <taxon>Enterobacterales</taxon>
        <taxon>Thorselliaceae</taxon>
        <taxon>Thorsellia</taxon>
    </lineage>
</organism>
<dbReference type="STRING" id="1123402.SAMN02583745_00970"/>
<evidence type="ECO:0000313" key="2">
    <source>
        <dbReference type="EMBL" id="SES95248.1"/>
    </source>
</evidence>
<feature type="chain" id="PRO_5017482410" evidence="1">
    <location>
        <begin position="30"/>
        <end position="520"/>
    </location>
</feature>
<dbReference type="Proteomes" id="UP000242642">
    <property type="component" value="Unassembled WGS sequence"/>
</dbReference>
<proteinExistence type="predicted"/>
<keyword evidence="3" id="KW-1185">Reference proteome</keyword>
<evidence type="ECO:0000313" key="3">
    <source>
        <dbReference type="Proteomes" id="UP000242642"/>
    </source>
</evidence>
<evidence type="ECO:0000256" key="1">
    <source>
        <dbReference type="SAM" id="SignalP"/>
    </source>
</evidence>
<accession>A0A1I0ALS6</accession>